<dbReference type="PANTHER" id="PTHR10628:SF30">
    <property type="entry name" value="EXO-ALPHA-SIALIDASE"/>
    <property type="match status" value="1"/>
</dbReference>
<feature type="signal peptide" evidence="4">
    <location>
        <begin position="1"/>
        <end position="40"/>
    </location>
</feature>
<reference evidence="6 7" key="1">
    <citation type="journal article" date="2020" name="Syst. Appl. Microbiol.">
        <title>Alienimonas chondri sp. nov., a novel planctomycete isolated from the biofilm of the red alga Chondrus crispus.</title>
        <authorList>
            <person name="Vitorino I."/>
            <person name="Albuquerque L."/>
            <person name="Wiegand S."/>
            <person name="Kallscheuer N."/>
            <person name="da Costa M.S."/>
            <person name="Lobo-da-Cunha A."/>
            <person name="Jogler C."/>
            <person name="Lage O.M."/>
        </authorList>
    </citation>
    <scope>NUCLEOTIDE SEQUENCE [LARGE SCALE GENOMIC DNA]</scope>
    <source>
        <strain evidence="6 7">LzC2</strain>
    </source>
</reference>
<dbReference type="EMBL" id="WTPX01000003">
    <property type="protein sequence ID" value="NNJ24098.1"/>
    <property type="molecule type" value="Genomic_DNA"/>
</dbReference>
<comment type="catalytic activity">
    <reaction evidence="1">
        <text>Hydrolysis of alpha-(2-&gt;3)-, alpha-(2-&gt;6)-, alpha-(2-&gt;8)- glycosidic linkages of terminal sialic acid residues in oligosaccharides, glycoproteins, glycolipids, colominic acid and synthetic substrates.</text>
        <dbReference type="EC" id="3.2.1.18"/>
    </reaction>
</comment>
<dbReference type="EC" id="3.2.1.18" evidence="3"/>
<name>A0ABX1V9M9_9PLAN</name>
<dbReference type="Proteomes" id="UP000609651">
    <property type="component" value="Unassembled WGS sequence"/>
</dbReference>
<gene>
    <name evidence="6" type="primary">nedA</name>
    <name evidence="6" type="ORF">LzC2_01480</name>
</gene>
<dbReference type="InterPro" id="IPR036278">
    <property type="entry name" value="Sialidase_sf"/>
</dbReference>
<dbReference type="CDD" id="cd15482">
    <property type="entry name" value="Sialidase_non-viral"/>
    <property type="match status" value="1"/>
</dbReference>
<evidence type="ECO:0000313" key="6">
    <source>
        <dbReference type="EMBL" id="NNJ24098.1"/>
    </source>
</evidence>
<comment type="similarity">
    <text evidence="2">Belongs to the glycosyl hydrolase 33 family.</text>
</comment>
<evidence type="ECO:0000259" key="5">
    <source>
        <dbReference type="Pfam" id="PF13088"/>
    </source>
</evidence>
<dbReference type="InterPro" id="IPR011040">
    <property type="entry name" value="Sialidase"/>
</dbReference>
<dbReference type="SUPFAM" id="SSF50939">
    <property type="entry name" value="Sialidases"/>
    <property type="match status" value="1"/>
</dbReference>
<feature type="domain" description="Sialidase" evidence="5">
    <location>
        <begin position="70"/>
        <end position="386"/>
    </location>
</feature>
<proteinExistence type="inferred from homology"/>
<protein>
    <recommendedName>
        <fullName evidence="3">exo-alpha-sialidase</fullName>
        <ecNumber evidence="3">3.2.1.18</ecNumber>
    </recommendedName>
</protein>
<organism evidence="6 7">
    <name type="scientific">Alienimonas chondri</name>
    <dbReference type="NCBI Taxonomy" id="2681879"/>
    <lineage>
        <taxon>Bacteria</taxon>
        <taxon>Pseudomonadati</taxon>
        <taxon>Planctomycetota</taxon>
        <taxon>Planctomycetia</taxon>
        <taxon>Planctomycetales</taxon>
        <taxon>Planctomycetaceae</taxon>
        <taxon>Alienimonas</taxon>
    </lineage>
</organism>
<comment type="caution">
    <text evidence="6">The sequence shown here is derived from an EMBL/GenBank/DDBJ whole genome shotgun (WGS) entry which is preliminary data.</text>
</comment>
<dbReference type="Pfam" id="PF13088">
    <property type="entry name" value="BNR_2"/>
    <property type="match status" value="1"/>
</dbReference>
<evidence type="ECO:0000313" key="7">
    <source>
        <dbReference type="Proteomes" id="UP000609651"/>
    </source>
</evidence>
<feature type="chain" id="PRO_5046678876" description="exo-alpha-sialidase" evidence="4">
    <location>
        <begin position="41"/>
        <end position="418"/>
    </location>
</feature>
<dbReference type="GO" id="GO:0004308">
    <property type="term" value="F:exo-alpha-sialidase activity"/>
    <property type="evidence" value="ECO:0007669"/>
    <property type="project" value="UniProtKB-EC"/>
</dbReference>
<keyword evidence="7" id="KW-1185">Reference proteome</keyword>
<dbReference type="Gene3D" id="2.120.10.10">
    <property type="match status" value="1"/>
</dbReference>
<sequence length="418" mass="44983">MSALNAARPAPPRPPRNSRLLAAGAWLVAFAAAFAPSAAAADFSKSVVFERGESGYPIFRIPAIVEAANGDLLAFAEARQGGDASEIDLVLKRSIDRGQTWTGLTVVQDDEAFRKYADSPDQPLTVGNPAPVVDRADPDHPGRIWLPFTLENARVFVTYSDDHGETWAPRREITAAVKRPDWGWYATGPVHGIQLRRGPHSGRLVVPCDHRLGDSGADRGPNGAHAILSDDHGATWRLGAIDDTYEDGLNANETTVVELNDGRLYFNTRDQNGPAPGARGEAFSRDGGDTLERITGLYSLYRPSERTLDTPVVQSALLRAESTLDGGPADVILFSGPDENGPTGPGRSDLRIRCSFDEARSWQDGPLIHEGFAAYSDLVRLGDGAYGVLFEAGKDGAGYQQILFARFTLADLTPPPSP</sequence>
<keyword evidence="6" id="KW-0378">Hydrolase</keyword>
<dbReference type="InterPro" id="IPR026856">
    <property type="entry name" value="Sialidase_fam"/>
</dbReference>
<evidence type="ECO:0000256" key="2">
    <source>
        <dbReference type="ARBA" id="ARBA00009348"/>
    </source>
</evidence>
<dbReference type="PANTHER" id="PTHR10628">
    <property type="entry name" value="SIALIDASE"/>
    <property type="match status" value="1"/>
</dbReference>
<keyword evidence="4" id="KW-0732">Signal</keyword>
<keyword evidence="6" id="KW-0326">Glycosidase</keyword>
<accession>A0ABX1V9M9</accession>
<evidence type="ECO:0000256" key="4">
    <source>
        <dbReference type="SAM" id="SignalP"/>
    </source>
</evidence>
<evidence type="ECO:0000256" key="3">
    <source>
        <dbReference type="ARBA" id="ARBA00012733"/>
    </source>
</evidence>
<evidence type="ECO:0000256" key="1">
    <source>
        <dbReference type="ARBA" id="ARBA00000427"/>
    </source>
</evidence>